<dbReference type="EMBL" id="BAAANS010000028">
    <property type="protein sequence ID" value="GAA2105193.1"/>
    <property type="molecule type" value="Genomic_DNA"/>
</dbReference>
<keyword evidence="2" id="KW-1185">Reference proteome</keyword>
<organism evidence="1 2">
    <name type="scientific">Kitasatospora saccharophila</name>
    <dbReference type="NCBI Taxonomy" id="407973"/>
    <lineage>
        <taxon>Bacteria</taxon>
        <taxon>Bacillati</taxon>
        <taxon>Actinomycetota</taxon>
        <taxon>Actinomycetes</taxon>
        <taxon>Kitasatosporales</taxon>
        <taxon>Streptomycetaceae</taxon>
        <taxon>Kitasatospora</taxon>
    </lineage>
</organism>
<sequence length="273" mass="29843">MRMEAAHRDAAYKFGVTCDGAPVWGVLGVTLSRRAGERWLRVFSTKRTDAARPGGQGIVGAEALVPDDVPRPRLHGSLDWVTDGFGYGADLLDFVPHPVISPHRPDLDHDPGLTEEWWCTLRRAISSLGRAQGERTTVRDSWIEKAFPQFLGIPAPEKVERATGHGDLHWGNLTAPLNILDWERWGLLPVGYDPGLLYVNSLLVPEVAARIRAEFADVLDTPAGRIGELVALAEMLQAVARGYYPELAPLLVARAAELTGIRPPEPSSSEIPA</sequence>
<reference evidence="2" key="1">
    <citation type="journal article" date="2019" name="Int. J. Syst. Evol. Microbiol.">
        <title>The Global Catalogue of Microorganisms (GCM) 10K type strain sequencing project: providing services to taxonomists for standard genome sequencing and annotation.</title>
        <authorList>
            <consortium name="The Broad Institute Genomics Platform"/>
            <consortium name="The Broad Institute Genome Sequencing Center for Infectious Disease"/>
            <person name="Wu L."/>
            <person name="Ma J."/>
        </authorList>
    </citation>
    <scope>NUCLEOTIDE SEQUENCE [LARGE SCALE GENOMIC DNA]</scope>
    <source>
        <strain evidence="2">JCM 14559</strain>
    </source>
</reference>
<gene>
    <name evidence="1" type="ORF">GCM10009759_42070</name>
</gene>
<proteinExistence type="predicted"/>
<evidence type="ECO:0000313" key="2">
    <source>
        <dbReference type="Proteomes" id="UP001500897"/>
    </source>
</evidence>
<dbReference type="Proteomes" id="UP001500897">
    <property type="component" value="Unassembled WGS sequence"/>
</dbReference>
<accession>A0ABP5IUG0</accession>
<evidence type="ECO:0008006" key="3">
    <source>
        <dbReference type="Google" id="ProtNLM"/>
    </source>
</evidence>
<evidence type="ECO:0000313" key="1">
    <source>
        <dbReference type="EMBL" id="GAA2105193.1"/>
    </source>
</evidence>
<protein>
    <recommendedName>
        <fullName evidence="3">Phosphotransferase family enzyme</fullName>
    </recommendedName>
</protein>
<name>A0ABP5IUG0_9ACTN</name>
<comment type="caution">
    <text evidence="1">The sequence shown here is derived from an EMBL/GenBank/DDBJ whole genome shotgun (WGS) entry which is preliminary data.</text>
</comment>